<reference evidence="2 3" key="1">
    <citation type="submission" date="2019-10" db="EMBL/GenBank/DDBJ databases">
        <authorList>
            <person name="Palmer J.M."/>
        </authorList>
    </citation>
    <scope>NUCLEOTIDE SEQUENCE [LARGE SCALE GENOMIC DNA]</scope>
    <source>
        <strain evidence="2 3">TWF694</strain>
    </source>
</reference>
<gene>
    <name evidence="2" type="ORF">TWF694_010473</name>
</gene>
<feature type="region of interest" description="Disordered" evidence="1">
    <location>
        <begin position="60"/>
        <end position="130"/>
    </location>
</feature>
<keyword evidence="3" id="KW-1185">Reference proteome</keyword>
<protein>
    <submittedName>
        <fullName evidence="2">Uncharacterized protein</fullName>
    </submittedName>
</protein>
<evidence type="ECO:0000313" key="2">
    <source>
        <dbReference type="EMBL" id="KAK6538919.1"/>
    </source>
</evidence>
<feature type="compositionally biased region" description="Basic and acidic residues" evidence="1">
    <location>
        <begin position="89"/>
        <end position="114"/>
    </location>
</feature>
<organism evidence="2 3">
    <name type="scientific">Orbilia ellipsospora</name>
    <dbReference type="NCBI Taxonomy" id="2528407"/>
    <lineage>
        <taxon>Eukaryota</taxon>
        <taxon>Fungi</taxon>
        <taxon>Dikarya</taxon>
        <taxon>Ascomycota</taxon>
        <taxon>Pezizomycotina</taxon>
        <taxon>Orbiliomycetes</taxon>
        <taxon>Orbiliales</taxon>
        <taxon>Orbiliaceae</taxon>
        <taxon>Orbilia</taxon>
    </lineage>
</organism>
<dbReference type="EMBL" id="JAVHJO010000007">
    <property type="protein sequence ID" value="KAK6538919.1"/>
    <property type="molecule type" value="Genomic_DNA"/>
</dbReference>
<accession>A0AAV9XCP1</accession>
<comment type="caution">
    <text evidence="2">The sequence shown here is derived from an EMBL/GenBank/DDBJ whole genome shotgun (WGS) entry which is preliminary data.</text>
</comment>
<sequence length="130" mass="14093">MGKGESNPVTDVEFLQCCLEAAAEVNIDYSLVSKATGYAHGASARTRLRKIRTATKSCVKEYQTSNKDGHEAASTSEGPETRSKKKKSKLGDDGKDSPRKLKTEKGSHEEEKRVTRSKTSTARSGAKDGK</sequence>
<proteinExistence type="predicted"/>
<dbReference type="Proteomes" id="UP001365542">
    <property type="component" value="Unassembled WGS sequence"/>
</dbReference>
<dbReference type="AlphaFoldDB" id="A0AAV9XCP1"/>
<name>A0AAV9XCP1_9PEZI</name>
<evidence type="ECO:0000313" key="3">
    <source>
        <dbReference type="Proteomes" id="UP001365542"/>
    </source>
</evidence>
<evidence type="ECO:0000256" key="1">
    <source>
        <dbReference type="SAM" id="MobiDB-lite"/>
    </source>
</evidence>